<dbReference type="VEuPathDB" id="FungiDB:RhiirA1_520022"/>
<accession>A0A2I1G6A3</accession>
<evidence type="ECO:0000313" key="2">
    <source>
        <dbReference type="Proteomes" id="UP000234323"/>
    </source>
</evidence>
<gene>
    <name evidence="1" type="ORF">RhiirA4_504136</name>
</gene>
<comment type="caution">
    <text evidence="1">The sequence shown here is derived from an EMBL/GenBank/DDBJ whole genome shotgun (WGS) entry which is preliminary data.</text>
</comment>
<reference evidence="1 2" key="1">
    <citation type="submission" date="2015-10" db="EMBL/GenBank/DDBJ databases">
        <title>Genome analyses suggest a sexual origin of heterokaryosis in a supposedly ancient asexual fungus.</title>
        <authorList>
            <person name="Ropars J."/>
            <person name="Sedzielewska K."/>
            <person name="Noel J."/>
            <person name="Charron P."/>
            <person name="Farinelli L."/>
            <person name="Marton T."/>
            <person name="Kruger M."/>
            <person name="Pelin A."/>
            <person name="Brachmann A."/>
            <person name="Corradi N."/>
        </authorList>
    </citation>
    <scope>NUCLEOTIDE SEQUENCE [LARGE SCALE GENOMIC DNA]</scope>
    <source>
        <strain evidence="1 2">A4</strain>
    </source>
</reference>
<dbReference type="AlphaFoldDB" id="A0A2I1G6A3"/>
<dbReference type="VEuPathDB" id="FungiDB:RhiirFUN_022530"/>
<protein>
    <submittedName>
        <fullName evidence="1">Uncharacterized protein</fullName>
    </submittedName>
</protein>
<proteinExistence type="predicted"/>
<dbReference type="Proteomes" id="UP000234323">
    <property type="component" value="Unassembled WGS sequence"/>
</dbReference>
<dbReference type="EMBL" id="LLXI01000184">
    <property type="protein sequence ID" value="PKY42178.1"/>
    <property type="molecule type" value="Genomic_DNA"/>
</dbReference>
<name>A0A2I1G6A3_9GLOM</name>
<evidence type="ECO:0000313" key="1">
    <source>
        <dbReference type="EMBL" id="PKY42178.1"/>
    </source>
</evidence>
<keyword evidence="2" id="KW-1185">Reference proteome</keyword>
<sequence>MAYGFDLDFTEIINDGNIDLQQPTNVVQVEHTRIENNQMEHNQMEHTPNVPYNNNFNISRDPSDTTTYTYTTGNYEESSSLMDNQLGTSAQYYDPTFTTSYYAPQYNSPLDIQFHNNFSSVNSPQPDNSEIFRLNIPGFKIIVIPNSINLANLDLQNLFPQDSNPNIVTENSQTYSQNTFDLNDSFDFNNFSN</sequence>
<organism evidence="1 2">
    <name type="scientific">Rhizophagus irregularis</name>
    <dbReference type="NCBI Taxonomy" id="588596"/>
    <lineage>
        <taxon>Eukaryota</taxon>
        <taxon>Fungi</taxon>
        <taxon>Fungi incertae sedis</taxon>
        <taxon>Mucoromycota</taxon>
        <taxon>Glomeromycotina</taxon>
        <taxon>Glomeromycetes</taxon>
        <taxon>Glomerales</taxon>
        <taxon>Glomeraceae</taxon>
        <taxon>Rhizophagus</taxon>
    </lineage>
</organism>
<dbReference type="VEuPathDB" id="FungiDB:FUN_017189"/>